<dbReference type="PROSITE" id="PS01359">
    <property type="entry name" value="ZF_PHD_1"/>
    <property type="match status" value="1"/>
</dbReference>
<dbReference type="SUPFAM" id="SSF57903">
    <property type="entry name" value="FYVE/PHD zinc finger"/>
    <property type="match status" value="1"/>
</dbReference>
<organism evidence="6 7">
    <name type="scientific">Parnassius mnemosyne</name>
    <name type="common">clouded apollo</name>
    <dbReference type="NCBI Taxonomy" id="213953"/>
    <lineage>
        <taxon>Eukaryota</taxon>
        <taxon>Metazoa</taxon>
        <taxon>Ecdysozoa</taxon>
        <taxon>Arthropoda</taxon>
        <taxon>Hexapoda</taxon>
        <taxon>Insecta</taxon>
        <taxon>Pterygota</taxon>
        <taxon>Neoptera</taxon>
        <taxon>Endopterygota</taxon>
        <taxon>Lepidoptera</taxon>
        <taxon>Glossata</taxon>
        <taxon>Ditrysia</taxon>
        <taxon>Papilionoidea</taxon>
        <taxon>Papilionidae</taxon>
        <taxon>Parnassiinae</taxon>
        <taxon>Parnassini</taxon>
        <taxon>Parnassius</taxon>
        <taxon>Driopa</taxon>
    </lineage>
</organism>
<dbReference type="AlphaFoldDB" id="A0AAV1M9Q3"/>
<feature type="coiled-coil region" evidence="4">
    <location>
        <begin position="147"/>
        <end position="188"/>
    </location>
</feature>
<name>A0AAV1M9Q3_9NEOP</name>
<evidence type="ECO:0000256" key="1">
    <source>
        <dbReference type="ARBA" id="ARBA00022723"/>
    </source>
</evidence>
<dbReference type="InterPro" id="IPR011011">
    <property type="entry name" value="Znf_FYVE_PHD"/>
</dbReference>
<evidence type="ECO:0000256" key="3">
    <source>
        <dbReference type="ARBA" id="ARBA00022833"/>
    </source>
</evidence>
<reference evidence="6 7" key="1">
    <citation type="submission" date="2023-11" db="EMBL/GenBank/DDBJ databases">
        <authorList>
            <person name="Hedman E."/>
            <person name="Englund M."/>
            <person name="Stromberg M."/>
            <person name="Nyberg Akerstrom W."/>
            <person name="Nylinder S."/>
            <person name="Jareborg N."/>
            <person name="Kallberg Y."/>
            <person name="Kronander E."/>
        </authorList>
    </citation>
    <scope>NUCLEOTIDE SEQUENCE [LARGE SCALE GENOMIC DNA]</scope>
</reference>
<dbReference type="InterPro" id="IPR057251">
    <property type="entry name" value="FP_C"/>
</dbReference>
<gene>
    <name evidence="6" type="ORF">PARMNEM_LOCUS22067</name>
</gene>
<dbReference type="GO" id="GO:0008270">
    <property type="term" value="F:zinc ion binding"/>
    <property type="evidence" value="ECO:0007669"/>
    <property type="project" value="UniProtKB-KW"/>
</dbReference>
<comment type="caution">
    <text evidence="6">The sequence shown here is derived from an EMBL/GenBank/DDBJ whole genome shotgun (WGS) entry which is preliminary data.</text>
</comment>
<feature type="domain" description="Zinc finger PHD-type" evidence="5">
    <location>
        <begin position="15"/>
        <end position="65"/>
    </location>
</feature>
<evidence type="ECO:0000256" key="2">
    <source>
        <dbReference type="ARBA" id="ARBA00022771"/>
    </source>
</evidence>
<dbReference type="Proteomes" id="UP001314205">
    <property type="component" value="Unassembled WGS sequence"/>
</dbReference>
<keyword evidence="4" id="KW-0175">Coiled coil</keyword>
<evidence type="ECO:0000259" key="5">
    <source>
        <dbReference type="SMART" id="SM00249"/>
    </source>
</evidence>
<dbReference type="InterPro" id="IPR013083">
    <property type="entry name" value="Znf_RING/FYVE/PHD"/>
</dbReference>
<evidence type="ECO:0000313" key="6">
    <source>
        <dbReference type="EMBL" id="CAK1603753.1"/>
    </source>
</evidence>
<dbReference type="Gene3D" id="3.30.40.10">
    <property type="entry name" value="Zinc/RING finger domain, C3HC4 (zinc finger)"/>
    <property type="match status" value="1"/>
</dbReference>
<evidence type="ECO:0000256" key="4">
    <source>
        <dbReference type="SAM" id="Coils"/>
    </source>
</evidence>
<keyword evidence="7" id="KW-1185">Reference proteome</keyword>
<keyword evidence="1" id="KW-0479">Metal-binding</keyword>
<keyword evidence="3" id="KW-0862">Zinc</keyword>
<evidence type="ECO:0000313" key="7">
    <source>
        <dbReference type="Proteomes" id="UP001314205"/>
    </source>
</evidence>
<dbReference type="EMBL" id="CAVLGL010000159">
    <property type="protein sequence ID" value="CAK1603753.1"/>
    <property type="molecule type" value="Genomic_DNA"/>
</dbReference>
<sequence length="368" mass="42037">MPKTRGEIKKNNLLSCAACPKFIEDNVYLKCIYCFKHFHNLCVGIASSDKSTGSTINTWECPDCKVARKRGGDNFNTPLRGATAAYSPPTISDSAQNVTMRRREMSPQSSLTSTDIRNIIREELELVQNSLIDKFKHIVRDMVKEEIHSFESTIEATEKAIAFLNDEYDTIKKNLDMHLQNLSEIRKEYQSMVDTTRDITARLQTIEQHSRSKNVEIQCVPEHKNENLFTIVLQLAKTVSCDIKEAEIHVCTRVAKMDLKSGRPRSIIVKLATPRLRDNFLAKIIKFNKANSNEKINTSHIGIAGKTPVFVTEHLSPLNKKIHAAARLKAKEKSYKFVWIKQGKIFMRKTDTSPYIYIRDMSSLQNLE</sequence>
<keyword evidence="2" id="KW-0863">Zinc-finger</keyword>
<accession>A0AAV1M9Q3</accession>
<dbReference type="InterPro" id="IPR019786">
    <property type="entry name" value="Zinc_finger_PHD-type_CS"/>
</dbReference>
<proteinExistence type="predicted"/>
<dbReference type="Pfam" id="PF25298">
    <property type="entry name" value="Baculo_FP_2nd"/>
    <property type="match status" value="1"/>
</dbReference>
<protein>
    <recommendedName>
        <fullName evidence="5">Zinc finger PHD-type domain-containing protein</fullName>
    </recommendedName>
</protein>
<dbReference type="InterPro" id="IPR001965">
    <property type="entry name" value="Znf_PHD"/>
</dbReference>
<dbReference type="SMART" id="SM00249">
    <property type="entry name" value="PHD"/>
    <property type="match status" value="1"/>
</dbReference>